<reference evidence="1" key="2">
    <citation type="journal article" date="2022" name="Microb. Genom.">
        <title>A chromosome-scale genome assembly of the tomato pathogen Cladosporium fulvum reveals a compartmentalized genome architecture and the presence of a dispensable chromosome.</title>
        <authorList>
            <person name="Zaccaron A.Z."/>
            <person name="Chen L.H."/>
            <person name="Samaras A."/>
            <person name="Stergiopoulos I."/>
        </authorList>
    </citation>
    <scope>NUCLEOTIDE SEQUENCE</scope>
    <source>
        <strain evidence="1">Race5_Kim</strain>
    </source>
</reference>
<sequence>MAIDDQVKMPSSKQKRTSLLDLPAEIWSQIGKLVIDDTLSYTYTMAIQRPPERPHQPPITRVCRVLRVELLHYFYSTKIDICGAFEVPASSHISLVKVGNWLRQMGPDNRRSLRGVAVRGPETLGAKGKKQGWRYSPGWGFDFELGEGKPVAAPYGCPWYEFEVKFLY</sequence>
<proteinExistence type="predicted"/>
<organism evidence="1 2">
    <name type="scientific">Passalora fulva</name>
    <name type="common">Tomato leaf mold</name>
    <name type="synonym">Cladosporium fulvum</name>
    <dbReference type="NCBI Taxonomy" id="5499"/>
    <lineage>
        <taxon>Eukaryota</taxon>
        <taxon>Fungi</taxon>
        <taxon>Dikarya</taxon>
        <taxon>Ascomycota</taxon>
        <taxon>Pezizomycotina</taxon>
        <taxon>Dothideomycetes</taxon>
        <taxon>Dothideomycetidae</taxon>
        <taxon>Mycosphaerellales</taxon>
        <taxon>Mycosphaerellaceae</taxon>
        <taxon>Fulvia</taxon>
    </lineage>
</organism>
<dbReference type="KEGG" id="ffu:CLAFUR5_13211"/>
<dbReference type="RefSeq" id="XP_047768359.1">
    <property type="nucleotide sequence ID" value="XM_047912359.1"/>
</dbReference>
<dbReference type="GeneID" id="71993089"/>
<accession>A0A9Q8UVI5</accession>
<reference evidence="1" key="1">
    <citation type="submission" date="2021-12" db="EMBL/GenBank/DDBJ databases">
        <authorList>
            <person name="Zaccaron A."/>
            <person name="Stergiopoulos I."/>
        </authorList>
    </citation>
    <scope>NUCLEOTIDE SEQUENCE</scope>
    <source>
        <strain evidence="1">Race5_Kim</strain>
    </source>
</reference>
<dbReference type="EMBL" id="CP090173">
    <property type="protein sequence ID" value="UJO23993.1"/>
    <property type="molecule type" value="Genomic_DNA"/>
</dbReference>
<dbReference type="AlphaFoldDB" id="A0A9Q8UVI5"/>
<keyword evidence="2" id="KW-1185">Reference proteome</keyword>
<name>A0A9Q8UVI5_PASFU</name>
<evidence type="ECO:0000313" key="1">
    <source>
        <dbReference type="EMBL" id="UJO23993.1"/>
    </source>
</evidence>
<gene>
    <name evidence="1" type="ORF">CLAFUR5_13211</name>
</gene>
<dbReference type="Proteomes" id="UP000756132">
    <property type="component" value="Chromosome 11"/>
</dbReference>
<protein>
    <submittedName>
        <fullName evidence="1">Uncharacterized protein</fullName>
    </submittedName>
</protein>
<evidence type="ECO:0000313" key="2">
    <source>
        <dbReference type="Proteomes" id="UP000756132"/>
    </source>
</evidence>
<dbReference type="OrthoDB" id="3646601at2759"/>